<protein>
    <submittedName>
        <fullName evidence="1">Uncharacterized protein</fullName>
    </submittedName>
</protein>
<proteinExistence type="predicted"/>
<dbReference type="Proteomes" id="UP000235388">
    <property type="component" value="Unassembled WGS sequence"/>
</dbReference>
<dbReference type="EMBL" id="PGCJ01001412">
    <property type="protein sequence ID" value="PLW05626.1"/>
    <property type="molecule type" value="Genomic_DNA"/>
</dbReference>
<keyword evidence="3" id="KW-1185">Reference proteome</keyword>
<comment type="caution">
    <text evidence="1">The sequence shown here is derived from an EMBL/GenBank/DDBJ whole genome shotgun (WGS) entry which is preliminary data.</text>
</comment>
<reference evidence="1 3" key="1">
    <citation type="submission" date="2017-11" db="EMBL/GenBank/DDBJ databases">
        <title>De novo assembly and phasing of dikaryotic genomes from two isolates of Puccinia coronata f. sp. avenae, the causal agent of oat crown rust.</title>
        <authorList>
            <person name="Miller M.E."/>
            <person name="Zhang Y."/>
            <person name="Omidvar V."/>
            <person name="Sperschneider J."/>
            <person name="Schwessinger B."/>
            <person name="Raley C."/>
            <person name="Palmer J.M."/>
            <person name="Garnica D."/>
            <person name="Upadhyaya N."/>
            <person name="Rathjen J."/>
            <person name="Taylor J.M."/>
            <person name="Park R.F."/>
            <person name="Dodds P.N."/>
            <person name="Hirsch C.D."/>
            <person name="Kianian S.F."/>
            <person name="Figueroa M."/>
        </authorList>
    </citation>
    <scope>NUCLEOTIDE SEQUENCE [LARGE SCALE GENOMIC DNA]</scope>
    <source>
        <strain evidence="1">12NC29</strain>
    </source>
</reference>
<dbReference type="EMBL" id="PGCJ01000592">
    <property type="protein sequence ID" value="PLW25723.1"/>
    <property type="molecule type" value="Genomic_DNA"/>
</dbReference>
<accession>A0A2N5RXA4</accession>
<evidence type="ECO:0000313" key="1">
    <source>
        <dbReference type="EMBL" id="PLW05626.1"/>
    </source>
</evidence>
<evidence type="ECO:0000313" key="2">
    <source>
        <dbReference type="EMBL" id="PLW25723.1"/>
    </source>
</evidence>
<organism evidence="1 3">
    <name type="scientific">Puccinia coronata f. sp. avenae</name>
    <dbReference type="NCBI Taxonomy" id="200324"/>
    <lineage>
        <taxon>Eukaryota</taxon>
        <taxon>Fungi</taxon>
        <taxon>Dikarya</taxon>
        <taxon>Basidiomycota</taxon>
        <taxon>Pucciniomycotina</taxon>
        <taxon>Pucciniomycetes</taxon>
        <taxon>Pucciniales</taxon>
        <taxon>Pucciniaceae</taxon>
        <taxon>Puccinia</taxon>
    </lineage>
</organism>
<name>A0A2N5RXA4_9BASI</name>
<sequence>MLSTFVIAHIVHLHLSFPRLRLCVAPFSSSGTCRPISIFASFFQAISLSASTFFDSRPPRAEPPDWYPSPTHPYPANASDMDVPANCNPPWNSRPFFLCSWANYIIVSSLPAVPFLQQRMKQIERLTKNEYLTNLFKQSTLIALPSATKRRAWGSTGIFPVEGGGSSFQSVNSLITESH</sequence>
<dbReference type="AlphaFoldDB" id="A0A2N5RXA4"/>
<gene>
    <name evidence="2" type="ORF">PCANC_25922</name>
    <name evidence="1" type="ORF">PCANC_27860</name>
</gene>
<evidence type="ECO:0000313" key="3">
    <source>
        <dbReference type="Proteomes" id="UP000235388"/>
    </source>
</evidence>